<feature type="region of interest" description="Disordered" evidence="1">
    <location>
        <begin position="74"/>
        <end position="145"/>
    </location>
</feature>
<reference evidence="2" key="1">
    <citation type="journal article" date="2022" name="bioRxiv">
        <title>Sequencing and chromosome-scale assembly of the giantPleurodeles waltlgenome.</title>
        <authorList>
            <person name="Brown T."/>
            <person name="Elewa A."/>
            <person name="Iarovenko S."/>
            <person name="Subramanian E."/>
            <person name="Araus A.J."/>
            <person name="Petzold A."/>
            <person name="Susuki M."/>
            <person name="Suzuki K.-i.T."/>
            <person name="Hayashi T."/>
            <person name="Toyoda A."/>
            <person name="Oliveira C."/>
            <person name="Osipova E."/>
            <person name="Leigh N.D."/>
            <person name="Simon A."/>
            <person name="Yun M.H."/>
        </authorList>
    </citation>
    <scope>NUCLEOTIDE SEQUENCE</scope>
    <source>
        <strain evidence="2">20211129_DDA</strain>
        <tissue evidence="2">Liver</tissue>
    </source>
</reference>
<accession>A0AAV7TPV7</accession>
<comment type="caution">
    <text evidence="2">The sequence shown here is derived from an EMBL/GenBank/DDBJ whole genome shotgun (WGS) entry which is preliminary data.</text>
</comment>
<name>A0AAV7TPV7_PLEWA</name>
<dbReference type="Proteomes" id="UP001066276">
    <property type="component" value="Chromosome 3_2"/>
</dbReference>
<evidence type="ECO:0000313" key="3">
    <source>
        <dbReference type="Proteomes" id="UP001066276"/>
    </source>
</evidence>
<protein>
    <submittedName>
        <fullName evidence="2">Uncharacterized protein</fullName>
    </submittedName>
</protein>
<sequence length="145" mass="15849">MGKGGGRRRIPGGTEVAEKNRLETWSATEIGWRPLGGVAAGLALPRGAAGRHHGDGTEKKQNSVLKCLMVPVTFSEPQAEEPDPVYPYQVPMTEDQEPQDMRDREPSNELGAPSSPDATQSKTQDEGHRSRPQRYNLRPNPPPSL</sequence>
<evidence type="ECO:0000313" key="2">
    <source>
        <dbReference type="EMBL" id="KAJ1178281.1"/>
    </source>
</evidence>
<organism evidence="2 3">
    <name type="scientific">Pleurodeles waltl</name>
    <name type="common">Iberian ribbed newt</name>
    <dbReference type="NCBI Taxonomy" id="8319"/>
    <lineage>
        <taxon>Eukaryota</taxon>
        <taxon>Metazoa</taxon>
        <taxon>Chordata</taxon>
        <taxon>Craniata</taxon>
        <taxon>Vertebrata</taxon>
        <taxon>Euteleostomi</taxon>
        <taxon>Amphibia</taxon>
        <taxon>Batrachia</taxon>
        <taxon>Caudata</taxon>
        <taxon>Salamandroidea</taxon>
        <taxon>Salamandridae</taxon>
        <taxon>Pleurodelinae</taxon>
        <taxon>Pleurodeles</taxon>
    </lineage>
</organism>
<dbReference type="AlphaFoldDB" id="A0AAV7TPV7"/>
<keyword evidence="3" id="KW-1185">Reference proteome</keyword>
<proteinExistence type="predicted"/>
<gene>
    <name evidence="2" type="ORF">NDU88_003528</name>
</gene>
<evidence type="ECO:0000256" key="1">
    <source>
        <dbReference type="SAM" id="MobiDB-lite"/>
    </source>
</evidence>
<dbReference type="EMBL" id="JANPWB010000006">
    <property type="protein sequence ID" value="KAJ1178281.1"/>
    <property type="molecule type" value="Genomic_DNA"/>
</dbReference>